<organism evidence="2 3">
    <name type="scientific">Pseudidiomarina insulisalsae</name>
    <dbReference type="NCBI Taxonomy" id="575789"/>
    <lineage>
        <taxon>Bacteria</taxon>
        <taxon>Pseudomonadati</taxon>
        <taxon>Pseudomonadota</taxon>
        <taxon>Gammaproteobacteria</taxon>
        <taxon>Alteromonadales</taxon>
        <taxon>Idiomarinaceae</taxon>
        <taxon>Pseudidiomarina</taxon>
    </lineage>
</organism>
<dbReference type="AlphaFoldDB" id="A0A432YCK2"/>
<keyword evidence="3" id="KW-1185">Reference proteome</keyword>
<accession>A0A432YCK2</accession>
<dbReference type="OrthoDB" id="5739727at2"/>
<dbReference type="RefSeq" id="WP_126755114.1">
    <property type="nucleotide sequence ID" value="NZ_PIPY01000010.1"/>
</dbReference>
<evidence type="ECO:0000313" key="3">
    <source>
        <dbReference type="Proteomes" id="UP000288259"/>
    </source>
</evidence>
<keyword evidence="1" id="KW-0812">Transmembrane</keyword>
<feature type="transmembrane region" description="Helical" evidence="1">
    <location>
        <begin position="37"/>
        <end position="60"/>
    </location>
</feature>
<dbReference type="EMBL" id="PIPY01000010">
    <property type="protein sequence ID" value="RUO58730.1"/>
    <property type="molecule type" value="Genomic_DNA"/>
</dbReference>
<evidence type="ECO:0000256" key="1">
    <source>
        <dbReference type="SAM" id="Phobius"/>
    </source>
</evidence>
<reference evidence="3" key="1">
    <citation type="journal article" date="2018" name="Front. Microbiol.">
        <title>Genome-Based Analysis Reveals the Taxonomy and Diversity of the Family Idiomarinaceae.</title>
        <authorList>
            <person name="Liu Y."/>
            <person name="Lai Q."/>
            <person name="Shao Z."/>
        </authorList>
    </citation>
    <scope>NUCLEOTIDE SEQUENCE [LARGE SCALE GENOMIC DNA]</scope>
    <source>
        <strain evidence="3">CVS-6</strain>
    </source>
</reference>
<name>A0A432YCK2_9GAMM</name>
<sequence>MNINMTVMGQFMAVFMLVVAALSYLLGKRKTHSPMIATAVGVLLALLPPLALIYLLVLALKKDVKKPPQQTR</sequence>
<dbReference type="Proteomes" id="UP000288259">
    <property type="component" value="Unassembled WGS sequence"/>
</dbReference>
<keyword evidence="1" id="KW-1133">Transmembrane helix</keyword>
<proteinExistence type="predicted"/>
<evidence type="ECO:0000313" key="2">
    <source>
        <dbReference type="EMBL" id="RUO58730.1"/>
    </source>
</evidence>
<keyword evidence="1" id="KW-0472">Membrane</keyword>
<protein>
    <submittedName>
        <fullName evidence="2">Uncharacterized protein</fullName>
    </submittedName>
</protein>
<comment type="caution">
    <text evidence="2">The sequence shown here is derived from an EMBL/GenBank/DDBJ whole genome shotgun (WGS) entry which is preliminary data.</text>
</comment>
<gene>
    <name evidence="2" type="ORF">CWI71_09925</name>
</gene>